<dbReference type="AlphaFoldDB" id="A0AAX0UE76"/>
<evidence type="ECO:0000313" key="3">
    <source>
        <dbReference type="Proteomes" id="UP000231878"/>
    </source>
</evidence>
<accession>A0AAX0UE76</accession>
<sequence>MRHARQKKKTAAPDMERGGSSARRGGRASHAARGGLAKTLTA</sequence>
<dbReference type="Proteomes" id="UP000231878">
    <property type="component" value="Unassembled WGS sequence"/>
</dbReference>
<feature type="compositionally biased region" description="Basic residues" evidence="1">
    <location>
        <begin position="1"/>
        <end position="10"/>
    </location>
</feature>
<evidence type="ECO:0000256" key="1">
    <source>
        <dbReference type="SAM" id="MobiDB-lite"/>
    </source>
</evidence>
<name>A0AAX0UE76_BURPE</name>
<protein>
    <submittedName>
        <fullName evidence="2">Glyoxalase</fullName>
    </submittedName>
</protein>
<proteinExistence type="predicted"/>
<organism evidence="2 3">
    <name type="scientific">Burkholderia pseudomallei</name>
    <name type="common">Pseudomonas pseudomallei</name>
    <dbReference type="NCBI Taxonomy" id="28450"/>
    <lineage>
        <taxon>Bacteria</taxon>
        <taxon>Pseudomonadati</taxon>
        <taxon>Pseudomonadota</taxon>
        <taxon>Betaproteobacteria</taxon>
        <taxon>Burkholderiales</taxon>
        <taxon>Burkholderiaceae</taxon>
        <taxon>Burkholderia</taxon>
        <taxon>pseudomallei group</taxon>
    </lineage>
</organism>
<feature type="region of interest" description="Disordered" evidence="1">
    <location>
        <begin position="1"/>
        <end position="42"/>
    </location>
</feature>
<evidence type="ECO:0000313" key="2">
    <source>
        <dbReference type="EMBL" id="PJO66957.1"/>
    </source>
</evidence>
<comment type="caution">
    <text evidence="2">The sequence shown here is derived from an EMBL/GenBank/DDBJ whole genome shotgun (WGS) entry which is preliminary data.</text>
</comment>
<feature type="compositionally biased region" description="Low complexity" evidence="1">
    <location>
        <begin position="18"/>
        <end position="42"/>
    </location>
</feature>
<dbReference type="EMBL" id="PHRB01000005">
    <property type="protein sequence ID" value="PJO66957.1"/>
    <property type="molecule type" value="Genomic_DNA"/>
</dbReference>
<reference evidence="2 3" key="1">
    <citation type="submission" date="2017-11" db="EMBL/GenBank/DDBJ databases">
        <title>Molecular characterization of Burkholderia pseudomallei and closely related isolates from Vietnam.</title>
        <authorList>
            <person name="Ustinov D.V."/>
            <person name="Antonov A.S."/>
            <person name="Avdusheva E.F."/>
            <person name="Shpak I.M."/>
            <person name="Zakharova I.B."/>
            <person name="Thi L.A."/>
            <person name="Teteryatnikova N."/>
            <person name="Lopasteyskaya Y.A."/>
            <person name="Kuzyutina J.A."/>
            <person name="Ngo T.N."/>
            <person name="Victorov D.V."/>
        </authorList>
    </citation>
    <scope>NUCLEOTIDE SEQUENCE [LARGE SCALE GENOMIC DNA]</scope>
    <source>
        <strain evidence="2 3">V1512</strain>
    </source>
</reference>
<gene>
    <name evidence="2" type="ORF">CWD88_07905</name>
</gene>